<feature type="region of interest" description="Disordered" evidence="2">
    <location>
        <begin position="2079"/>
        <end position="2098"/>
    </location>
</feature>
<feature type="region of interest" description="Disordered" evidence="2">
    <location>
        <begin position="1310"/>
        <end position="1471"/>
    </location>
</feature>
<sequence length="2890" mass="321806">MGTVEHELELVVKPRIGKSSADVQKEAMLYQSAAADSLKLSAFTDKDKAFVNAILDDTCAVNTGVIQSLTKIVAKTTLAADSAIGVKGVTCVLNCLMHICEKDDCCNWEELHLEFVKLLRLCLNFIASVTSSGGTFRSLSSKIINLISISSEKHVLVKNSVVKVLSQPVIDFILNKNISVIIRRSVLKLFNHVLSQSSRCLRDEMVEAIRGQLSRLPDILLTCGDYDFQTAILELIFRFISIKASRQSLCSWFNGYPEIQTAFVSTSFKDFDTECRTFLNLANSSLGSKQLVYTFPCARAFFGETEVFKPKDEHYKEFWVDFNMGSKCVTFLCDSSSLMGSTEQNLWEVVSIPCTFVKRAILDKGLGLIKQKGAQSLILEMGDLWRKDIHECLVSVKQIKIIFEQSSGLESLTEKVLPALFGEVFQNKSAARGSQKPSDLKVSGQKHGSLFKRTTKVSTSRVAVVSISNTTVDHVSKYKPLQVTKSPRKCGNKHSRGMAAVRTDIAVCQRAANVVPAEPAKADEPAVQEDADIQVMVLNKGLREILTAHHIENYSRNVRSYIISPQLSHISEEMLSQISTVMHESQKHEASIITGSAASPPISGVKEMLLNIRSGSLDQHSEQCGLVEKGKEMAVRYWETTPVVSCCSKRGEGSCDSPDQRMKHTATHKASMTPCIHMSRIERIENDIVKHMFSSSRQAKSSQTVCIKAGLGSSGSDLLINSGSRESKVLSSIKIPLGRPNKLLHRLNNTACSADEKVRAAEVAVFGRPKQLQHKPAELTKVPSSYTSQSTENCQKDIDANLTLVPESSSSSQEIVVSHEMKEFRDTPQEQTELSDLPSNEQNCLSVVEMRQAMLSCVSFRSACSGTNLADVEMSVSKNNLSHITDSREGMLVSDINGNITDKSKTSHDMCQEKNECLTAKSAVQNICDTEEVQQTENSNTKFKGPKKLHNKHIKHSASENVSVNNSDCRMAERNVSTNEMKHLVQRHCEEVEVLTLKHNAENYGVCVEGKQAKSSGKINSRPERLHKEQRAELSVSEHSALNTSDSPAKSESCMRRDVAVKLRRTCKKPQEQTELLNNSTQSNAGHFENSTTIVCRNASLALTRLHEKQQKEMGNCAEHSFDMLTKSTAVKSRRFIKASEEQICSMNNNAQNASFFIEGRKMGNSRNTIEGKMRLNSKQQENLRHYAVNSDSQPKPAGEKFGLYKKHQEEFQALQNIAQNVSDVTEHKRTVSSRKIMEKSPEVHRKQQKKSQNCSVVYSESLAEPAVGKSRLHKEPEKQIEPLKNYAQNMSDIAKDNKVTNFKETVNIYKRPHRKRQVQMSKAPEAQIETPKSNAQKEPDIVEDKTIDSKETVKRSKRQHRKQQVQMSKAPEAQIGTPKSYAQNEPDIVEDKTIDSKETVKRSKRQHRKQQVQMSKAPEAQIETRKSYAQNKPDFIEDKTIDSKESVDMSEGLSSKQDVERGKKPKEQIKTLQSNAQDELYYVEEREVEDAKETVKVSKGLSSKQQLEVSKKLEEQIGSLEESTQGKLVFVDDGKIANSKQTVKLSKRLCSKQEVEVVNLTANSSDSVAKPTAERSVRLHNKPLEQIELSDYENNSHGQGITSMILNPRPRRFVHESEEKIGCSDSRTSEPLQNEQHTFTKKAVVNKPEKLGQMSGENITNQVLDNSYANEQIAYTEDGLNGRLKGTKNRAVSGGNSSELQQSEEMNVPGSATTCNLRQVLHKAQVDKFPGINSEEQTATHEATSEFSVMTAGGRSHEVEKSGGKIHSNSHTSSDCSIIEPPRTDGKDIDVVQISRNNHLLPHSAQKHDTSKDGKVASSSDTFPCELNIQKHGATTSDVSCSGSSDFVSSKLHAVVSRAGSKLKPGKGTKKCVQELGANRKPHRARLDPAELQQIIHEWDSDERGDRDDEFSHDDNSLHKDVMLQHVEVIKNLSTVKIQQNIKEKDISAVLGIQEHSLCDKASGTNEKNAELTRSVKSHKHLESSLVSHAISLELQKVDENSCTSKNECEVNKNSLSNNAITSGNVHEMDAAKNVKSPRQLKSPRSSSDRGNIQPTEGLSVTNNVPSSVARVQLSRMVERGSDNSKTPAHKRRLYSSTDSPEVIEFKDCDDIARTSSTPFTHSSNGAKKIVLTSRKSKVNETSINKLQDDNKERRKTGSVSAFHERDQLGVTVSSFGGQSSTAEIDVSTRHFPIKKFSGRWRTKYLEEVRIRVAGKKCKENVQHSVCSSVYSDIETDSDSVLSWLEPEKPKRSEVAQKPEVTYKKRRRTMFQSKEKKKEVRPSDTEIDSDGALNQLEQRKRKVSKILEKTEVSNEKENSTIVSSRQKKKKAVYPRQPNSQTPFCGSKESIIKSKIRRSEFSEQTNKKHSSPGRKTCGDSTVETFVTHAVEHKLQDVEVLRSNEYEQVDEAVPVEINILPGCNGAVAPDSRMLPSLIVEAKHTTGSKIPHVNEKEVLNDKQVKERNGEKCHGQVNESLLSGRGEQPVSINIGSLYSERRLKPQGQANDSSFSQKGRHSISPTIGTHYPEKGCVPQDQINDFLLSKRNRKVVSTVIGVSHSKRARESHSPCARELPPARPAFGPSVPIQVEAANCPVSVLSQCNRNTQSTRIGGTAREVIPEGSSSSQQEDVLLTLEHAAEDSANRSMQSGKGVYKSNKKNSYSNKENIGDAIVTKQRKKCKNNTCMNQMAEGSYTHGDGRTMTTKGITEAGSGGLLLVADDVGRAPKLAENSVADLESARTETLKDMNPCATQVREFMSGFIQSSAEIIEDSPTETYRKGSNKRKVLVTDYIQKCESEMEEINSKIEHLKQQEARWQELENTVKLLSQLQHKYVDEISESWETICVILHEDLGKKKMCAKFVPYGPAHEEKEHLARMCEDFMQISESQYV</sequence>
<feature type="compositionally biased region" description="Basic and acidic residues" evidence="2">
    <location>
        <begin position="1021"/>
        <end position="1032"/>
    </location>
</feature>
<feature type="region of interest" description="Disordered" evidence="2">
    <location>
        <begin position="1759"/>
        <end position="1786"/>
    </location>
</feature>
<keyword evidence="5" id="KW-1185">Reference proteome</keyword>
<feature type="region of interest" description="Disordered" evidence="2">
    <location>
        <begin position="2020"/>
        <end position="2063"/>
    </location>
</feature>
<dbReference type="InterPro" id="IPR040560">
    <property type="entry name" value="SYCP2_SLD"/>
</dbReference>
<evidence type="ECO:0000256" key="1">
    <source>
        <dbReference type="SAM" id="Coils"/>
    </source>
</evidence>
<accession>A0A6L2Q766</accession>
<dbReference type="PANTHER" id="PTHR15607">
    <property type="entry name" value="SYNAPTONEMAL COMPLEX PROTEIN-RELATED"/>
    <property type="match status" value="1"/>
</dbReference>
<protein>
    <recommendedName>
        <fullName evidence="3">Synaptonemal complex protein 2 Spt16M-like domain-containing protein</fullName>
    </recommendedName>
</protein>
<dbReference type="Pfam" id="PF18584">
    <property type="entry name" value="SYCP2_SLD"/>
    <property type="match status" value="1"/>
</dbReference>
<feature type="compositionally biased region" description="Polar residues" evidence="2">
    <location>
        <begin position="1037"/>
        <end position="1050"/>
    </location>
</feature>
<dbReference type="PANTHER" id="PTHR15607:SF12">
    <property type="entry name" value="SYNAPTONEMAL COMPLEX PROTEIN 2"/>
    <property type="match status" value="1"/>
</dbReference>
<feature type="region of interest" description="Disordered" evidence="2">
    <location>
        <begin position="2358"/>
        <end position="2379"/>
    </location>
</feature>
<feature type="region of interest" description="Disordered" evidence="2">
    <location>
        <begin position="1225"/>
        <end position="1255"/>
    </location>
</feature>
<dbReference type="Proteomes" id="UP000502823">
    <property type="component" value="Unassembled WGS sequence"/>
</dbReference>
<comment type="caution">
    <text evidence="4">The sequence shown here is derived from an EMBL/GenBank/DDBJ whole genome shotgun (WGS) entry which is preliminary data.</text>
</comment>
<feature type="compositionally biased region" description="Basic and acidic residues" evidence="2">
    <location>
        <begin position="2274"/>
        <end position="2285"/>
    </location>
</feature>
<feature type="region of interest" description="Disordered" evidence="2">
    <location>
        <begin position="2269"/>
        <end position="2289"/>
    </location>
</feature>
<feature type="compositionally biased region" description="Basic and acidic residues" evidence="2">
    <location>
        <begin position="1458"/>
        <end position="1470"/>
    </location>
</feature>
<evidence type="ECO:0000313" key="5">
    <source>
        <dbReference type="Proteomes" id="UP000502823"/>
    </source>
</evidence>
<feature type="compositionally biased region" description="Polar residues" evidence="2">
    <location>
        <begin position="1768"/>
        <end position="1777"/>
    </location>
</feature>
<feature type="compositionally biased region" description="Basic and acidic residues" evidence="2">
    <location>
        <begin position="1435"/>
        <end position="1448"/>
    </location>
</feature>
<dbReference type="InterPro" id="IPR024835">
    <property type="entry name" value="SYCP2-like"/>
</dbReference>
<feature type="compositionally biased region" description="Polar residues" evidence="2">
    <location>
        <begin position="2044"/>
        <end position="2063"/>
    </location>
</feature>
<feature type="region of interest" description="Disordered" evidence="2">
    <location>
        <begin position="1012"/>
        <end position="1055"/>
    </location>
</feature>
<feature type="region of interest" description="Disordered" evidence="2">
    <location>
        <begin position="2312"/>
        <end position="2346"/>
    </location>
</feature>
<organism evidence="4 5">
    <name type="scientific">Coptotermes formosanus</name>
    <name type="common">Formosan subterranean termite</name>
    <dbReference type="NCBI Taxonomy" id="36987"/>
    <lineage>
        <taxon>Eukaryota</taxon>
        <taxon>Metazoa</taxon>
        <taxon>Ecdysozoa</taxon>
        <taxon>Arthropoda</taxon>
        <taxon>Hexapoda</taxon>
        <taxon>Insecta</taxon>
        <taxon>Pterygota</taxon>
        <taxon>Neoptera</taxon>
        <taxon>Polyneoptera</taxon>
        <taxon>Dictyoptera</taxon>
        <taxon>Blattodea</taxon>
        <taxon>Blattoidea</taxon>
        <taxon>Termitoidae</taxon>
        <taxon>Rhinotermitidae</taxon>
        <taxon>Coptotermes</taxon>
    </lineage>
</organism>
<feature type="region of interest" description="Disordered" evidence="2">
    <location>
        <begin position="2498"/>
        <end position="2530"/>
    </location>
</feature>
<dbReference type="OrthoDB" id="7470475at2759"/>
<dbReference type="InParanoid" id="A0A6L2Q766"/>
<gene>
    <name evidence="4" type="ORF">Cfor_01666</name>
</gene>
<proteinExistence type="predicted"/>
<feature type="coiled-coil region" evidence="1">
    <location>
        <begin position="2792"/>
        <end position="2829"/>
    </location>
</feature>
<name>A0A6L2Q766_COPFO</name>
<feature type="compositionally biased region" description="Basic and acidic residues" evidence="2">
    <location>
        <begin position="1225"/>
        <end position="1246"/>
    </location>
</feature>
<dbReference type="GO" id="GO:0007140">
    <property type="term" value="P:male meiotic nuclear division"/>
    <property type="evidence" value="ECO:0007669"/>
    <property type="project" value="TreeGrafter"/>
</dbReference>
<dbReference type="GO" id="GO:0000779">
    <property type="term" value="C:condensed chromosome, centromeric region"/>
    <property type="evidence" value="ECO:0007669"/>
    <property type="project" value="TreeGrafter"/>
</dbReference>
<dbReference type="EMBL" id="BLKM01012994">
    <property type="protein sequence ID" value="GFG38635.1"/>
    <property type="molecule type" value="Genomic_DNA"/>
</dbReference>
<evidence type="ECO:0000256" key="2">
    <source>
        <dbReference type="SAM" id="MobiDB-lite"/>
    </source>
</evidence>
<reference evidence="5" key="1">
    <citation type="submission" date="2020-01" db="EMBL/GenBank/DDBJ databases">
        <title>Draft genome sequence of the Termite Coptotermes fromosanus.</title>
        <authorList>
            <person name="Itakura S."/>
            <person name="Yosikawa Y."/>
            <person name="Umezawa K."/>
        </authorList>
    </citation>
    <scope>NUCLEOTIDE SEQUENCE [LARGE SCALE GENOMIC DNA]</scope>
</reference>
<dbReference type="GO" id="GO:0007143">
    <property type="term" value="P:female meiotic nuclear division"/>
    <property type="evidence" value="ECO:0007669"/>
    <property type="project" value="TreeGrafter"/>
</dbReference>
<evidence type="ECO:0000313" key="4">
    <source>
        <dbReference type="EMBL" id="GFG38635.1"/>
    </source>
</evidence>
<keyword evidence="1" id="KW-0175">Coiled coil</keyword>
<feature type="region of interest" description="Disordered" evidence="2">
    <location>
        <begin position="939"/>
        <end position="963"/>
    </location>
</feature>
<feature type="compositionally biased region" description="Polar residues" evidence="2">
    <location>
        <begin position="2504"/>
        <end position="2523"/>
    </location>
</feature>
<dbReference type="GO" id="GO:0000800">
    <property type="term" value="C:lateral element"/>
    <property type="evidence" value="ECO:0007669"/>
    <property type="project" value="TreeGrafter"/>
</dbReference>
<evidence type="ECO:0000259" key="3">
    <source>
        <dbReference type="Pfam" id="PF18584"/>
    </source>
</evidence>
<feature type="compositionally biased region" description="Basic residues" evidence="2">
    <location>
        <begin position="944"/>
        <end position="956"/>
    </location>
</feature>
<feature type="compositionally biased region" description="Basic and acidic residues" evidence="2">
    <location>
        <begin position="1390"/>
        <end position="1402"/>
    </location>
</feature>
<feature type="compositionally biased region" description="Basic and acidic residues" evidence="2">
    <location>
        <begin position="1336"/>
        <end position="1355"/>
    </location>
</feature>
<feature type="domain" description="Synaptonemal complex protein 2 Spt16M-like" evidence="3">
    <location>
        <begin position="292"/>
        <end position="417"/>
    </location>
</feature>
<feature type="region of interest" description="Disordered" evidence="2">
    <location>
        <begin position="2640"/>
        <end position="2668"/>
    </location>
</feature>